<gene>
    <name evidence="1" type="ORF">BC751_1902</name>
</gene>
<dbReference type="Proteomes" id="UP000292209">
    <property type="component" value="Unassembled WGS sequence"/>
</dbReference>
<reference evidence="1 2" key="1">
    <citation type="submission" date="2019-02" db="EMBL/GenBank/DDBJ databases">
        <title>Genomic Encyclopedia of Archaeal and Bacterial Type Strains, Phase II (KMG-II): from individual species to whole genera.</title>
        <authorList>
            <person name="Goeker M."/>
        </authorList>
    </citation>
    <scope>NUCLEOTIDE SEQUENCE [LARGE SCALE GENOMIC DNA]</scope>
    <source>
        <strain evidence="1 2">DSM 21411</strain>
    </source>
</reference>
<accession>A0A4Q7P852</accession>
<protein>
    <submittedName>
        <fullName evidence="1">Uncharacterized protein</fullName>
    </submittedName>
</protein>
<sequence>MLRTASKSVYQVKMEEARKTKSQFTQKWKKRPLILSLDYSMSKKLRNGVILRLKSLNDEKWRSVAG</sequence>
<dbReference type="RefSeq" id="WP_130275290.1">
    <property type="nucleotide sequence ID" value="NZ_SGXG01000001.1"/>
</dbReference>
<dbReference type="EMBL" id="SGXG01000001">
    <property type="protein sequence ID" value="RZS96333.1"/>
    <property type="molecule type" value="Genomic_DNA"/>
</dbReference>
<name>A0A4Q7P852_9BACT</name>
<keyword evidence="2" id="KW-1185">Reference proteome</keyword>
<comment type="caution">
    <text evidence="1">The sequence shown here is derived from an EMBL/GenBank/DDBJ whole genome shotgun (WGS) entry which is preliminary data.</text>
</comment>
<evidence type="ECO:0000313" key="2">
    <source>
        <dbReference type="Proteomes" id="UP000292209"/>
    </source>
</evidence>
<organism evidence="1 2">
    <name type="scientific">Cecembia calidifontis</name>
    <dbReference type="NCBI Taxonomy" id="1187080"/>
    <lineage>
        <taxon>Bacteria</taxon>
        <taxon>Pseudomonadati</taxon>
        <taxon>Bacteroidota</taxon>
        <taxon>Cytophagia</taxon>
        <taxon>Cytophagales</taxon>
        <taxon>Cyclobacteriaceae</taxon>
        <taxon>Cecembia</taxon>
    </lineage>
</organism>
<proteinExistence type="predicted"/>
<dbReference type="AlphaFoldDB" id="A0A4Q7P852"/>
<evidence type="ECO:0000313" key="1">
    <source>
        <dbReference type="EMBL" id="RZS96333.1"/>
    </source>
</evidence>